<dbReference type="EMBL" id="JBBMEX010000009">
    <property type="protein sequence ID" value="MEQ2558115.1"/>
    <property type="molecule type" value="Genomic_DNA"/>
</dbReference>
<gene>
    <name evidence="2" type="ORF">WMO43_09570</name>
</gene>
<dbReference type="RefSeq" id="WP_177963652.1">
    <property type="nucleotide sequence ID" value="NZ_JBBMEX010000009.1"/>
</dbReference>
<evidence type="ECO:0000259" key="1">
    <source>
        <dbReference type="Pfam" id="PF04230"/>
    </source>
</evidence>
<dbReference type="Pfam" id="PF04230">
    <property type="entry name" value="PS_pyruv_trans"/>
    <property type="match status" value="1"/>
</dbReference>
<reference evidence="2 3" key="1">
    <citation type="submission" date="2024-03" db="EMBL/GenBank/DDBJ databases">
        <title>Human intestinal bacterial collection.</title>
        <authorList>
            <person name="Pauvert C."/>
            <person name="Hitch T.C.A."/>
            <person name="Clavel T."/>
        </authorList>
    </citation>
    <scope>NUCLEOTIDE SEQUENCE [LARGE SCALE GENOMIC DNA]</scope>
    <source>
        <strain evidence="2 3">CLA-AA-H185</strain>
    </source>
</reference>
<dbReference type="GO" id="GO:0016740">
    <property type="term" value="F:transferase activity"/>
    <property type="evidence" value="ECO:0007669"/>
    <property type="project" value="UniProtKB-KW"/>
</dbReference>
<dbReference type="PANTHER" id="PTHR36836:SF1">
    <property type="entry name" value="COLANIC ACID BIOSYNTHESIS PROTEIN WCAK"/>
    <property type="match status" value="1"/>
</dbReference>
<feature type="domain" description="Polysaccharide pyruvyl transferase" evidence="1">
    <location>
        <begin position="13"/>
        <end position="309"/>
    </location>
</feature>
<sequence>MIRALHLASFNGNIGDIANHVGFWNLFKKYVTNDVEVTYLEIREYYKSWNLRQFDDSFADLVNRYDLLVIGGGNFFDVKWDYSTTGTTLNISDEILRKIHIPIVFNGLGVDYSPNMCLAKVKDCFGSFIKYLDSRSDKFLVSVRNDDSKMLLDQFFDGSSLKNIIQIPDGGFFTSAGEYRHPEIPDDKTVIAINTVRDRMEDRWGDKESYNQYCNEFSLFIDKAISRNPNLHFVFVPHIPSDLQAISDVLNAVQDYNCRRNITIAPYLNGIATPGEYLVDLYRKSAVAVGMRYHSNICSIAMHTPTIGIVTLKKHVELYRNIGMDDRLFNVNENSFSEKLYERLIWSIENRDLLTEQNALLVRKLEQKSVEYYEKIAQLLYGKVL</sequence>
<comment type="caution">
    <text evidence="2">The sequence shown here is derived from an EMBL/GenBank/DDBJ whole genome shotgun (WGS) entry which is preliminary data.</text>
</comment>
<evidence type="ECO:0000313" key="3">
    <source>
        <dbReference type="Proteomes" id="UP001454489"/>
    </source>
</evidence>
<dbReference type="Proteomes" id="UP001454489">
    <property type="component" value="Unassembled WGS sequence"/>
</dbReference>
<dbReference type="PANTHER" id="PTHR36836">
    <property type="entry name" value="COLANIC ACID BIOSYNTHESIS PROTEIN WCAK"/>
    <property type="match status" value="1"/>
</dbReference>
<keyword evidence="3" id="KW-1185">Reference proteome</keyword>
<keyword evidence="2" id="KW-0808">Transferase</keyword>
<organism evidence="2 3">
    <name type="scientific">Maccoyibacter intestinihominis</name>
    <dbReference type="NCBI Taxonomy" id="3133499"/>
    <lineage>
        <taxon>Bacteria</taxon>
        <taxon>Bacillati</taxon>
        <taxon>Bacillota</taxon>
        <taxon>Clostridia</taxon>
        <taxon>Lachnospirales</taxon>
        <taxon>Lachnospiraceae</taxon>
        <taxon>Maccoyibacter</taxon>
    </lineage>
</organism>
<name>A0ABV1HF20_9FIRM</name>
<accession>A0ABV1HF20</accession>
<evidence type="ECO:0000313" key="2">
    <source>
        <dbReference type="EMBL" id="MEQ2558115.1"/>
    </source>
</evidence>
<protein>
    <submittedName>
        <fullName evidence="2">Polysaccharide pyruvyl transferase family protein</fullName>
    </submittedName>
</protein>
<proteinExistence type="predicted"/>
<dbReference type="InterPro" id="IPR007345">
    <property type="entry name" value="Polysacch_pyruvyl_Trfase"/>
</dbReference>